<gene>
    <name evidence="8" type="ORF">ABR189_10080</name>
</gene>
<organism evidence="8 9">
    <name type="scientific">Chitinophaga defluvii</name>
    <dbReference type="NCBI Taxonomy" id="3163343"/>
    <lineage>
        <taxon>Bacteria</taxon>
        <taxon>Pseudomonadati</taxon>
        <taxon>Bacteroidota</taxon>
        <taxon>Chitinophagia</taxon>
        <taxon>Chitinophagales</taxon>
        <taxon>Chitinophagaceae</taxon>
        <taxon>Chitinophaga</taxon>
    </lineage>
</organism>
<dbReference type="CDD" id="cd08977">
    <property type="entry name" value="SusD"/>
    <property type="match status" value="1"/>
</dbReference>
<keyword evidence="5" id="KW-0998">Cell outer membrane</keyword>
<comment type="caution">
    <text evidence="8">The sequence shown here is derived from an EMBL/GenBank/DDBJ whole genome shotgun (WGS) entry which is preliminary data.</text>
</comment>
<proteinExistence type="inferred from homology"/>
<dbReference type="Proteomes" id="UP001549749">
    <property type="component" value="Unassembled WGS sequence"/>
</dbReference>
<keyword evidence="4" id="KW-0472">Membrane</keyword>
<sequence>MKLNIKNMSTLLISGFMLLGTGCSKFLEQTDPSNVSPDNYYTIPEHAESAIAATYAQMRFIGAGAGIFSNNFQLLDAPTGITNTETAQNSDLNNLYSLIYDGNNLHINQWWNGLYKTIGLANLVIEKVPGIPRMDEGQQKRILGEARFVRAWSYFYLVRLWGDVPLITKPQSTTSEDFFPSRATQEDVYKLIVDDLTAAESSGLGWMDATGRVPMAAIKSLLAKVYLTMAGFPLNKGAAHYKLAADKAKEVVDYATAHPAEIDLYPTYNQIHAVGSNNKLEHIFEIQYKSDITGNPLQSCMLPLHQPVSSIDGIGTTVPTAAFYASYEAGDLRAKNREGYFFSDYWKDGKGPGLYDPGNVYIFKHFDIIANGSLGVAGTNQSNLNLPLIRYAEVLLIYAEAQNEAGGAPNAAAYDAMKRIRDRAKLTTPAIGTFNQATFREAVWKERWHELCYEGILWFDMVRLKKVYNETTKGFDNFVGHVNKNSNQALQEKHLLFPLPVNEMKNNPNLKPDNPGY</sequence>
<evidence type="ECO:0000256" key="1">
    <source>
        <dbReference type="ARBA" id="ARBA00004442"/>
    </source>
</evidence>
<evidence type="ECO:0000259" key="7">
    <source>
        <dbReference type="Pfam" id="PF14322"/>
    </source>
</evidence>
<evidence type="ECO:0000256" key="3">
    <source>
        <dbReference type="ARBA" id="ARBA00022729"/>
    </source>
</evidence>
<accession>A0ABV2T3X4</accession>
<dbReference type="InterPro" id="IPR012944">
    <property type="entry name" value="SusD_RagB_dom"/>
</dbReference>
<dbReference type="Gene3D" id="1.25.40.390">
    <property type="match status" value="1"/>
</dbReference>
<comment type="subcellular location">
    <subcellularLocation>
        <location evidence="1">Cell outer membrane</location>
    </subcellularLocation>
</comment>
<dbReference type="PROSITE" id="PS51257">
    <property type="entry name" value="PROKAR_LIPOPROTEIN"/>
    <property type="match status" value="1"/>
</dbReference>
<evidence type="ECO:0000256" key="2">
    <source>
        <dbReference type="ARBA" id="ARBA00006275"/>
    </source>
</evidence>
<dbReference type="SUPFAM" id="SSF48452">
    <property type="entry name" value="TPR-like"/>
    <property type="match status" value="1"/>
</dbReference>
<dbReference type="InterPro" id="IPR011990">
    <property type="entry name" value="TPR-like_helical_dom_sf"/>
</dbReference>
<feature type="domain" description="SusD-like N-terminal" evidence="7">
    <location>
        <begin position="81"/>
        <end position="227"/>
    </location>
</feature>
<name>A0ABV2T3X4_9BACT</name>
<feature type="domain" description="RagB/SusD" evidence="6">
    <location>
        <begin position="329"/>
        <end position="517"/>
    </location>
</feature>
<evidence type="ECO:0000313" key="9">
    <source>
        <dbReference type="Proteomes" id="UP001549749"/>
    </source>
</evidence>
<comment type="similarity">
    <text evidence="2">Belongs to the SusD family.</text>
</comment>
<dbReference type="InterPro" id="IPR033985">
    <property type="entry name" value="SusD-like_N"/>
</dbReference>
<keyword evidence="9" id="KW-1185">Reference proteome</keyword>
<evidence type="ECO:0000313" key="8">
    <source>
        <dbReference type="EMBL" id="MET6997718.1"/>
    </source>
</evidence>
<dbReference type="RefSeq" id="WP_354660353.1">
    <property type="nucleotide sequence ID" value="NZ_JBEXAC010000001.1"/>
</dbReference>
<evidence type="ECO:0000259" key="6">
    <source>
        <dbReference type="Pfam" id="PF07980"/>
    </source>
</evidence>
<evidence type="ECO:0000256" key="4">
    <source>
        <dbReference type="ARBA" id="ARBA00023136"/>
    </source>
</evidence>
<dbReference type="Pfam" id="PF14322">
    <property type="entry name" value="SusD-like_3"/>
    <property type="match status" value="1"/>
</dbReference>
<dbReference type="EMBL" id="JBEXAC010000001">
    <property type="protein sequence ID" value="MET6997718.1"/>
    <property type="molecule type" value="Genomic_DNA"/>
</dbReference>
<reference evidence="8 9" key="1">
    <citation type="submission" date="2024-06" db="EMBL/GenBank/DDBJ databases">
        <title>Chitinophaga defluvii sp. nov., isolated from municipal sewage.</title>
        <authorList>
            <person name="Zhang L."/>
        </authorList>
    </citation>
    <scope>NUCLEOTIDE SEQUENCE [LARGE SCALE GENOMIC DNA]</scope>
    <source>
        <strain evidence="8 9">H8</strain>
    </source>
</reference>
<dbReference type="Pfam" id="PF07980">
    <property type="entry name" value="SusD_RagB"/>
    <property type="match status" value="1"/>
</dbReference>
<evidence type="ECO:0000256" key="5">
    <source>
        <dbReference type="ARBA" id="ARBA00023237"/>
    </source>
</evidence>
<protein>
    <submittedName>
        <fullName evidence="8">RagB/SusD family nutrient uptake outer membrane protein</fullName>
    </submittedName>
</protein>
<keyword evidence="3" id="KW-0732">Signal</keyword>